<reference evidence="1 2" key="1">
    <citation type="submission" date="2019-05" db="EMBL/GenBank/DDBJ databases">
        <title>Another draft genome of Portunus trituberculatus and its Hox gene families provides insights of decapod evolution.</title>
        <authorList>
            <person name="Jeong J.-H."/>
            <person name="Song I."/>
            <person name="Kim S."/>
            <person name="Choi T."/>
            <person name="Kim D."/>
            <person name="Ryu S."/>
            <person name="Kim W."/>
        </authorList>
    </citation>
    <scope>NUCLEOTIDE SEQUENCE [LARGE SCALE GENOMIC DNA]</scope>
    <source>
        <tissue evidence="1">Muscle</tissue>
    </source>
</reference>
<dbReference type="Proteomes" id="UP000324222">
    <property type="component" value="Unassembled WGS sequence"/>
</dbReference>
<proteinExistence type="predicted"/>
<gene>
    <name evidence="1" type="ORF">E2C01_057936</name>
</gene>
<comment type="caution">
    <text evidence="1">The sequence shown here is derived from an EMBL/GenBank/DDBJ whole genome shotgun (WGS) entry which is preliminary data.</text>
</comment>
<evidence type="ECO:0000313" key="1">
    <source>
        <dbReference type="EMBL" id="MPC63830.1"/>
    </source>
</evidence>
<dbReference type="AlphaFoldDB" id="A0A5B7GUU7"/>
<sequence>MYACVCECLCGAVKASTRALHPHRDAFRKSCNTWQDVHWEEEPRKATTTTSIRLYEMQAERSYILPAPSPAPHDPLVPSISLYRSFTPLVCRGGFCIPRTPPVALFTSGSA</sequence>
<accession>A0A5B7GUU7</accession>
<protein>
    <submittedName>
        <fullName evidence="1">Uncharacterized protein</fullName>
    </submittedName>
</protein>
<keyword evidence="2" id="KW-1185">Reference proteome</keyword>
<name>A0A5B7GUU7_PORTR</name>
<evidence type="ECO:0000313" key="2">
    <source>
        <dbReference type="Proteomes" id="UP000324222"/>
    </source>
</evidence>
<dbReference type="EMBL" id="VSRR010021319">
    <property type="protein sequence ID" value="MPC63830.1"/>
    <property type="molecule type" value="Genomic_DNA"/>
</dbReference>
<organism evidence="1 2">
    <name type="scientific">Portunus trituberculatus</name>
    <name type="common">Swimming crab</name>
    <name type="synonym">Neptunus trituberculatus</name>
    <dbReference type="NCBI Taxonomy" id="210409"/>
    <lineage>
        <taxon>Eukaryota</taxon>
        <taxon>Metazoa</taxon>
        <taxon>Ecdysozoa</taxon>
        <taxon>Arthropoda</taxon>
        <taxon>Crustacea</taxon>
        <taxon>Multicrustacea</taxon>
        <taxon>Malacostraca</taxon>
        <taxon>Eumalacostraca</taxon>
        <taxon>Eucarida</taxon>
        <taxon>Decapoda</taxon>
        <taxon>Pleocyemata</taxon>
        <taxon>Brachyura</taxon>
        <taxon>Eubrachyura</taxon>
        <taxon>Portunoidea</taxon>
        <taxon>Portunidae</taxon>
        <taxon>Portuninae</taxon>
        <taxon>Portunus</taxon>
    </lineage>
</organism>